<proteinExistence type="predicted"/>
<comment type="caution">
    <text evidence="1">The sequence shown here is derived from an EMBL/GenBank/DDBJ whole genome shotgun (WGS) entry which is preliminary data.</text>
</comment>
<protein>
    <submittedName>
        <fullName evidence="1">Uncharacterized protein</fullName>
    </submittedName>
</protein>
<sequence>MPAFKRLTRDDLDTLTRAELLDRLEVESAYWDRKVRRGLSSEDAAAHDEFGHIMRAAIDPGDAITSARRYLEGRGDDGYWETKPGRSAGS</sequence>
<keyword evidence="2" id="KW-1185">Reference proteome</keyword>
<accession>A0ABW6JDD8</accession>
<organism evidence="1 2">
    <name type="scientific">Streptomyces cellulosae</name>
    <dbReference type="NCBI Taxonomy" id="1968"/>
    <lineage>
        <taxon>Bacteria</taxon>
        <taxon>Bacillati</taxon>
        <taxon>Actinomycetota</taxon>
        <taxon>Actinomycetes</taxon>
        <taxon>Kitasatosporales</taxon>
        <taxon>Streptomycetaceae</taxon>
        <taxon>Streptomyces</taxon>
    </lineage>
</organism>
<gene>
    <name evidence="1" type="ORF">ACFU0X_10085</name>
</gene>
<evidence type="ECO:0000313" key="2">
    <source>
        <dbReference type="Proteomes" id="UP001600650"/>
    </source>
</evidence>
<dbReference type="RefSeq" id="WP_381726189.1">
    <property type="nucleotide sequence ID" value="NZ_JBHVBU010000021.1"/>
</dbReference>
<evidence type="ECO:0000313" key="1">
    <source>
        <dbReference type="EMBL" id="MFE7963386.1"/>
    </source>
</evidence>
<dbReference type="Proteomes" id="UP001600650">
    <property type="component" value="Unassembled WGS sequence"/>
</dbReference>
<name>A0ABW6JDD8_STRCE</name>
<dbReference type="EMBL" id="JBHVBU010000021">
    <property type="protein sequence ID" value="MFE7963386.1"/>
    <property type="molecule type" value="Genomic_DNA"/>
</dbReference>
<reference evidence="1 2" key="1">
    <citation type="submission" date="2024-09" db="EMBL/GenBank/DDBJ databases">
        <title>The Natural Products Discovery Center: Release of the First 8490 Sequenced Strains for Exploring Actinobacteria Biosynthetic Diversity.</title>
        <authorList>
            <person name="Kalkreuter E."/>
            <person name="Kautsar S.A."/>
            <person name="Yang D."/>
            <person name="Bader C.D."/>
            <person name="Teijaro C.N."/>
            <person name="Fluegel L."/>
            <person name="Davis C.M."/>
            <person name="Simpson J.R."/>
            <person name="Lauterbach L."/>
            <person name="Steele A.D."/>
            <person name="Gui C."/>
            <person name="Meng S."/>
            <person name="Li G."/>
            <person name="Viehrig K."/>
            <person name="Ye F."/>
            <person name="Su P."/>
            <person name="Kiefer A.F."/>
            <person name="Nichols A."/>
            <person name="Cepeda A.J."/>
            <person name="Yan W."/>
            <person name="Fan B."/>
            <person name="Jiang Y."/>
            <person name="Adhikari A."/>
            <person name="Zheng C.-J."/>
            <person name="Schuster L."/>
            <person name="Cowan T.M."/>
            <person name="Smanski M.J."/>
            <person name="Chevrette M.G."/>
            <person name="De Carvalho L.P.S."/>
            <person name="Shen B."/>
        </authorList>
    </citation>
    <scope>NUCLEOTIDE SEQUENCE [LARGE SCALE GENOMIC DNA]</scope>
    <source>
        <strain evidence="1 2">NPDC057399</strain>
    </source>
</reference>